<evidence type="ECO:0000313" key="1">
    <source>
        <dbReference type="EMBL" id="KKL57858.1"/>
    </source>
</evidence>
<organism evidence="1">
    <name type="scientific">marine sediment metagenome</name>
    <dbReference type="NCBI Taxonomy" id="412755"/>
    <lineage>
        <taxon>unclassified sequences</taxon>
        <taxon>metagenomes</taxon>
        <taxon>ecological metagenomes</taxon>
    </lineage>
</organism>
<reference evidence="1" key="1">
    <citation type="journal article" date="2015" name="Nature">
        <title>Complex archaea that bridge the gap between prokaryotes and eukaryotes.</title>
        <authorList>
            <person name="Spang A."/>
            <person name="Saw J.H."/>
            <person name="Jorgensen S.L."/>
            <person name="Zaremba-Niedzwiedzka K."/>
            <person name="Martijn J."/>
            <person name="Lind A.E."/>
            <person name="van Eijk R."/>
            <person name="Schleper C."/>
            <person name="Guy L."/>
            <person name="Ettema T.J."/>
        </authorList>
    </citation>
    <scope>NUCLEOTIDE SEQUENCE</scope>
</reference>
<dbReference type="AlphaFoldDB" id="A0A0F9D831"/>
<comment type="caution">
    <text evidence="1">The sequence shown here is derived from an EMBL/GenBank/DDBJ whole genome shotgun (WGS) entry which is preliminary data.</text>
</comment>
<accession>A0A0F9D831</accession>
<protein>
    <submittedName>
        <fullName evidence="1">Uncharacterized protein</fullName>
    </submittedName>
</protein>
<name>A0A0F9D831_9ZZZZ</name>
<gene>
    <name evidence="1" type="ORF">LCGC14_2231230</name>
</gene>
<sequence>MARKDNRAITRNEDGLMPVQQEFLQQYAETGSESGARESLDLTVSRVRNWMRSDEAFKTAFAQAVGGIHEAVVLKLKAQEEKLPEAIEELLNAEKTKRVACPKCEHSFLIQVANDAIRAKIVTMLMKSQDHLKEVHRVEGGIQVGITEIPFGLQIALSMHNKGKQISEASRRELVQQGLIEDEPQDHITIEGESKRLTD</sequence>
<proteinExistence type="predicted"/>
<dbReference type="EMBL" id="LAZR01030020">
    <property type="protein sequence ID" value="KKL57858.1"/>
    <property type="molecule type" value="Genomic_DNA"/>
</dbReference>